<dbReference type="STRING" id="714943.Mucpa_5545"/>
<dbReference type="SUPFAM" id="SSF88723">
    <property type="entry name" value="PIN domain-like"/>
    <property type="match status" value="1"/>
</dbReference>
<dbReference type="InterPro" id="IPR029060">
    <property type="entry name" value="PIN-like_dom_sf"/>
</dbReference>
<dbReference type="Gene3D" id="3.40.50.1010">
    <property type="entry name" value="5'-nuclease"/>
    <property type="match status" value="1"/>
</dbReference>
<dbReference type="EMBL" id="CM001403">
    <property type="protein sequence ID" value="EHQ29616.1"/>
    <property type="molecule type" value="Genomic_DNA"/>
</dbReference>
<protein>
    <submittedName>
        <fullName evidence="1">PilT protein domain protein</fullName>
    </submittedName>
</protein>
<dbReference type="Proteomes" id="UP000002774">
    <property type="component" value="Chromosome"/>
</dbReference>
<evidence type="ECO:0000313" key="1">
    <source>
        <dbReference type="EMBL" id="EHQ29616.1"/>
    </source>
</evidence>
<dbReference type="AlphaFoldDB" id="H1YC53"/>
<dbReference type="eggNOG" id="COG1487">
    <property type="taxonomic scope" value="Bacteria"/>
</dbReference>
<accession>H1YC53</accession>
<dbReference type="HOGENOM" id="CLU_153795_0_0_10"/>
<gene>
    <name evidence="1" type="ORF">Mucpa_5545</name>
</gene>
<keyword evidence="2" id="KW-1185">Reference proteome</keyword>
<name>H1YC53_9SPHI</name>
<reference evidence="1" key="1">
    <citation type="submission" date="2011-09" db="EMBL/GenBank/DDBJ databases">
        <title>The permanent draft genome of Mucilaginibacter paludis DSM 18603.</title>
        <authorList>
            <consortium name="US DOE Joint Genome Institute (JGI-PGF)"/>
            <person name="Lucas S."/>
            <person name="Han J."/>
            <person name="Lapidus A."/>
            <person name="Bruce D."/>
            <person name="Goodwin L."/>
            <person name="Pitluck S."/>
            <person name="Peters L."/>
            <person name="Kyrpides N."/>
            <person name="Mavromatis K."/>
            <person name="Ivanova N."/>
            <person name="Mikhailova N."/>
            <person name="Held B."/>
            <person name="Detter J.C."/>
            <person name="Tapia R."/>
            <person name="Han C."/>
            <person name="Land M."/>
            <person name="Hauser L."/>
            <person name="Markowitz V."/>
            <person name="Cheng J.-F."/>
            <person name="Hugenholtz P."/>
            <person name="Woyke T."/>
            <person name="Wu D."/>
            <person name="Tindall B."/>
            <person name="Brambilla E."/>
            <person name="Klenk H.-P."/>
            <person name="Eisen J.A."/>
        </authorList>
    </citation>
    <scope>NUCLEOTIDE SEQUENCE [LARGE SCALE GENOMIC DNA]</scope>
    <source>
        <strain evidence="1">DSM 18603</strain>
    </source>
</reference>
<organism evidence="1 2">
    <name type="scientific">Mucilaginibacter paludis DSM 18603</name>
    <dbReference type="NCBI Taxonomy" id="714943"/>
    <lineage>
        <taxon>Bacteria</taxon>
        <taxon>Pseudomonadati</taxon>
        <taxon>Bacteroidota</taxon>
        <taxon>Sphingobacteriia</taxon>
        <taxon>Sphingobacteriales</taxon>
        <taxon>Sphingobacteriaceae</taxon>
        <taxon>Mucilaginibacter</taxon>
    </lineage>
</organism>
<evidence type="ECO:0000313" key="2">
    <source>
        <dbReference type="Proteomes" id="UP000002774"/>
    </source>
</evidence>
<proteinExistence type="predicted"/>
<sequence>MFDTNIVLICIRSDNYEEILRFVNPQNVPVYISIATEAEIKSIAIQNNWGMTRRLKLDAFLDQVNIVEIGQALMNAYVQIDSFSQCRNPAFKMYPFPTHRNMGKNDLWIASLLRC</sequence>